<evidence type="ECO:0000313" key="1">
    <source>
        <dbReference type="EMBL" id="KMQ93980.1"/>
    </source>
</evidence>
<keyword evidence="2" id="KW-1185">Reference proteome</keyword>
<dbReference type="SUPFAM" id="SSF56219">
    <property type="entry name" value="DNase I-like"/>
    <property type="match status" value="1"/>
</dbReference>
<comment type="caution">
    <text evidence="1">The sequence shown here is derived from an EMBL/GenBank/DDBJ whole genome shotgun (WGS) entry which is preliminary data.</text>
</comment>
<keyword evidence="1" id="KW-0548">Nucleotidyltransferase</keyword>
<reference evidence="1 2" key="1">
    <citation type="submission" date="2015-04" db="EMBL/GenBank/DDBJ databases">
        <title>Lasius niger genome sequencing.</title>
        <authorList>
            <person name="Konorov E.A."/>
            <person name="Nikitin M.A."/>
            <person name="Kirill M.V."/>
            <person name="Chang P."/>
        </authorList>
    </citation>
    <scope>NUCLEOTIDE SEQUENCE [LARGE SCALE GENOMIC DNA]</scope>
    <source>
        <tissue evidence="1">Whole</tissue>
    </source>
</reference>
<dbReference type="EMBL" id="LBMM01003085">
    <property type="protein sequence ID" value="KMQ93980.1"/>
    <property type="molecule type" value="Genomic_DNA"/>
</dbReference>
<dbReference type="AlphaFoldDB" id="A0A0J7NN95"/>
<evidence type="ECO:0000313" key="2">
    <source>
        <dbReference type="Proteomes" id="UP000036403"/>
    </source>
</evidence>
<accession>A0A0J7NN95</accession>
<dbReference type="PaxDb" id="67767-A0A0J7NN95"/>
<organism evidence="1 2">
    <name type="scientific">Lasius niger</name>
    <name type="common">Black garden ant</name>
    <dbReference type="NCBI Taxonomy" id="67767"/>
    <lineage>
        <taxon>Eukaryota</taxon>
        <taxon>Metazoa</taxon>
        <taxon>Ecdysozoa</taxon>
        <taxon>Arthropoda</taxon>
        <taxon>Hexapoda</taxon>
        <taxon>Insecta</taxon>
        <taxon>Pterygota</taxon>
        <taxon>Neoptera</taxon>
        <taxon>Endopterygota</taxon>
        <taxon>Hymenoptera</taxon>
        <taxon>Apocrita</taxon>
        <taxon>Aculeata</taxon>
        <taxon>Formicoidea</taxon>
        <taxon>Formicidae</taxon>
        <taxon>Formicinae</taxon>
        <taxon>Lasius</taxon>
        <taxon>Lasius</taxon>
    </lineage>
</organism>
<dbReference type="GO" id="GO:0003964">
    <property type="term" value="F:RNA-directed DNA polymerase activity"/>
    <property type="evidence" value="ECO:0007669"/>
    <property type="project" value="UniProtKB-KW"/>
</dbReference>
<keyword evidence="1" id="KW-0808">Transferase</keyword>
<dbReference type="Proteomes" id="UP000036403">
    <property type="component" value="Unassembled WGS sequence"/>
</dbReference>
<dbReference type="Gene3D" id="3.60.10.10">
    <property type="entry name" value="Endonuclease/exonuclease/phosphatase"/>
    <property type="match status" value="1"/>
</dbReference>
<protein>
    <submittedName>
        <fullName evidence="1">Rna-directed dna polymerase from mobile element jockey-like protein</fullName>
    </submittedName>
</protein>
<proteinExistence type="predicted"/>
<keyword evidence="1" id="KW-0695">RNA-directed DNA polymerase</keyword>
<dbReference type="OrthoDB" id="7698997at2759"/>
<sequence>MLENNLHPITTGEPTYWPTDRRKKPDVIDFCIVKGISVYQFKAESSFDLTSDHTPILITLNAIISKKDKPLTLCNAKTDWNLFKDSLNNQITCKIQLKTREEIETAIDIYHHHSKGCLGIYPRGAKLREHNALPNKY</sequence>
<gene>
    <name evidence="1" type="ORF">RF55_5884</name>
</gene>
<name>A0A0J7NN95_LASNI</name>
<dbReference type="InterPro" id="IPR036691">
    <property type="entry name" value="Endo/exonu/phosph_ase_sf"/>
</dbReference>